<dbReference type="EMBL" id="KB446547">
    <property type="protein sequence ID" value="EME38388.1"/>
    <property type="molecule type" value="Genomic_DNA"/>
</dbReference>
<reference evidence="9" key="1">
    <citation type="journal article" date="2012" name="PLoS Genet.">
        <title>The genomes of the fungal plant pathogens Cladosporium fulvum and Dothistroma septosporum reveal adaptation to different hosts and lifestyles but also signatures of common ancestry.</title>
        <authorList>
            <person name="de Wit P.J.G.M."/>
            <person name="van der Burgt A."/>
            <person name="Oekmen B."/>
            <person name="Stergiopoulos I."/>
            <person name="Abd-Elsalam K.A."/>
            <person name="Aerts A.L."/>
            <person name="Bahkali A.H."/>
            <person name="Beenen H.G."/>
            <person name="Chettri P."/>
            <person name="Cox M.P."/>
            <person name="Datema E."/>
            <person name="de Vries R.P."/>
            <person name="Dhillon B."/>
            <person name="Ganley A.R."/>
            <person name="Griffiths S.A."/>
            <person name="Guo Y."/>
            <person name="Hamelin R.C."/>
            <person name="Henrissat B."/>
            <person name="Kabir M.S."/>
            <person name="Jashni M.K."/>
            <person name="Kema G."/>
            <person name="Klaubauf S."/>
            <person name="Lapidus A."/>
            <person name="Levasseur A."/>
            <person name="Lindquist E."/>
            <person name="Mehrabi R."/>
            <person name="Ohm R.A."/>
            <person name="Owen T.J."/>
            <person name="Salamov A."/>
            <person name="Schwelm A."/>
            <person name="Schijlen E."/>
            <person name="Sun H."/>
            <person name="van den Burg H.A."/>
            <person name="van Ham R.C.H.J."/>
            <person name="Zhang S."/>
            <person name="Goodwin S.B."/>
            <person name="Grigoriev I.V."/>
            <person name="Collemare J."/>
            <person name="Bradshaw R.E."/>
        </authorList>
    </citation>
    <scope>NUCLEOTIDE SEQUENCE [LARGE SCALE GENOMIC DNA]</scope>
    <source>
        <strain evidence="9">NZE10 / CBS 128990</strain>
    </source>
</reference>
<dbReference type="HOGENOM" id="CLU_1677842_0_0_1"/>
<dbReference type="SUPFAM" id="SSF103473">
    <property type="entry name" value="MFS general substrate transporter"/>
    <property type="match status" value="1"/>
</dbReference>
<dbReference type="InterPro" id="IPR036259">
    <property type="entry name" value="MFS_trans_sf"/>
</dbReference>
<evidence type="ECO:0000256" key="4">
    <source>
        <dbReference type="ARBA" id="ARBA00022692"/>
    </source>
</evidence>
<keyword evidence="4 7" id="KW-0812">Transmembrane</keyword>
<reference evidence="8 9" key="2">
    <citation type="journal article" date="2012" name="PLoS Pathog.">
        <title>Diverse lifestyles and strategies of plant pathogenesis encoded in the genomes of eighteen Dothideomycetes fungi.</title>
        <authorList>
            <person name="Ohm R.A."/>
            <person name="Feau N."/>
            <person name="Henrissat B."/>
            <person name="Schoch C.L."/>
            <person name="Horwitz B.A."/>
            <person name="Barry K.W."/>
            <person name="Condon B.J."/>
            <person name="Copeland A.C."/>
            <person name="Dhillon B."/>
            <person name="Glaser F."/>
            <person name="Hesse C.N."/>
            <person name="Kosti I."/>
            <person name="LaButti K."/>
            <person name="Lindquist E.A."/>
            <person name="Lucas S."/>
            <person name="Salamov A.A."/>
            <person name="Bradshaw R.E."/>
            <person name="Ciuffetti L."/>
            <person name="Hamelin R.C."/>
            <person name="Kema G.H.J."/>
            <person name="Lawrence C."/>
            <person name="Scott J.A."/>
            <person name="Spatafora J.W."/>
            <person name="Turgeon B.G."/>
            <person name="de Wit P.J.G.M."/>
            <person name="Zhong S."/>
            <person name="Goodwin S.B."/>
            <person name="Grigoriev I.V."/>
        </authorList>
    </citation>
    <scope>NUCLEOTIDE SEQUENCE [LARGE SCALE GENOMIC DNA]</scope>
    <source>
        <strain evidence="9">NZE10 / CBS 128990</strain>
    </source>
</reference>
<dbReference type="PANTHER" id="PTHR23502">
    <property type="entry name" value="MAJOR FACILITATOR SUPERFAMILY"/>
    <property type="match status" value="1"/>
</dbReference>
<evidence type="ECO:0000256" key="2">
    <source>
        <dbReference type="ARBA" id="ARBA00022448"/>
    </source>
</evidence>
<evidence type="ECO:0000313" key="9">
    <source>
        <dbReference type="Proteomes" id="UP000016933"/>
    </source>
</evidence>
<keyword evidence="9" id="KW-1185">Reference proteome</keyword>
<dbReference type="eggNOG" id="KOG0255">
    <property type="taxonomic scope" value="Eukaryota"/>
</dbReference>
<dbReference type="PANTHER" id="PTHR23502:SF186">
    <property type="entry name" value="MAJOR FACILITATOR SUPERFAMILY (MFS) PROFILE DOMAIN-CONTAINING PROTEIN"/>
    <property type="match status" value="1"/>
</dbReference>
<feature type="transmembrane region" description="Helical" evidence="7">
    <location>
        <begin position="137"/>
        <end position="155"/>
    </location>
</feature>
<protein>
    <submittedName>
        <fullName evidence="8">Uncharacterized protein</fullName>
    </submittedName>
</protein>
<evidence type="ECO:0000256" key="6">
    <source>
        <dbReference type="ARBA" id="ARBA00023136"/>
    </source>
</evidence>
<dbReference type="AlphaFoldDB" id="N1PC74"/>
<keyword evidence="2" id="KW-0813">Transport</keyword>
<proteinExistence type="predicted"/>
<evidence type="ECO:0000256" key="7">
    <source>
        <dbReference type="SAM" id="Phobius"/>
    </source>
</evidence>
<dbReference type="OMA" id="GTANTIF"/>
<gene>
    <name evidence="8" type="ORF">DOTSEDRAFT_57495</name>
</gene>
<evidence type="ECO:0000256" key="1">
    <source>
        <dbReference type="ARBA" id="ARBA00004651"/>
    </source>
</evidence>
<comment type="subcellular location">
    <subcellularLocation>
        <location evidence="1">Cell membrane</location>
        <topology evidence="1">Multi-pass membrane protein</topology>
    </subcellularLocation>
</comment>
<accession>N1PC74</accession>
<keyword evidence="6 7" id="KW-0472">Membrane</keyword>
<name>N1PC74_DOTSN</name>
<sequence length="157" mass="17352">MFTIPETQPQQILVVKARRLRRAGMVNVRAPAEVSDRALKGLVGTALTRPWAILMNPVSICFGAYSAVVYMLLYRLFAIYPIVSKEMRGWNAGDAELPLIGTIVGACIGGEINFHFTVQDRKKRAAGEVPVPEDRLTVAKIGGILFPVSMFWFAWTA</sequence>
<feature type="transmembrane region" description="Helical" evidence="7">
    <location>
        <begin position="58"/>
        <end position="77"/>
    </location>
</feature>
<dbReference type="Proteomes" id="UP000016933">
    <property type="component" value="Unassembled WGS sequence"/>
</dbReference>
<keyword evidence="3" id="KW-1003">Cell membrane</keyword>
<dbReference type="STRING" id="675120.N1PC74"/>
<evidence type="ECO:0000256" key="3">
    <source>
        <dbReference type="ARBA" id="ARBA00022475"/>
    </source>
</evidence>
<dbReference type="OrthoDB" id="6770063at2759"/>
<keyword evidence="5 7" id="KW-1133">Transmembrane helix</keyword>
<dbReference type="GO" id="GO:0005886">
    <property type="term" value="C:plasma membrane"/>
    <property type="evidence" value="ECO:0007669"/>
    <property type="project" value="UniProtKB-SubCell"/>
</dbReference>
<evidence type="ECO:0000256" key="5">
    <source>
        <dbReference type="ARBA" id="ARBA00022989"/>
    </source>
</evidence>
<evidence type="ECO:0000313" key="8">
    <source>
        <dbReference type="EMBL" id="EME38388.1"/>
    </source>
</evidence>
<feature type="transmembrane region" description="Helical" evidence="7">
    <location>
        <begin position="97"/>
        <end position="116"/>
    </location>
</feature>
<dbReference type="GO" id="GO:0022857">
    <property type="term" value="F:transmembrane transporter activity"/>
    <property type="evidence" value="ECO:0007669"/>
    <property type="project" value="TreeGrafter"/>
</dbReference>
<organism evidence="8 9">
    <name type="scientific">Dothistroma septosporum (strain NZE10 / CBS 128990)</name>
    <name type="common">Red band needle blight fungus</name>
    <name type="synonym">Mycosphaerella pini</name>
    <dbReference type="NCBI Taxonomy" id="675120"/>
    <lineage>
        <taxon>Eukaryota</taxon>
        <taxon>Fungi</taxon>
        <taxon>Dikarya</taxon>
        <taxon>Ascomycota</taxon>
        <taxon>Pezizomycotina</taxon>
        <taxon>Dothideomycetes</taxon>
        <taxon>Dothideomycetidae</taxon>
        <taxon>Mycosphaerellales</taxon>
        <taxon>Mycosphaerellaceae</taxon>
        <taxon>Dothistroma</taxon>
    </lineage>
</organism>